<feature type="compositionally biased region" description="Basic residues" evidence="1">
    <location>
        <begin position="70"/>
        <end position="85"/>
    </location>
</feature>
<dbReference type="AlphaFoldDB" id="A0A398BBC7"/>
<accession>A0A398BBC7</accession>
<gene>
    <name evidence="2" type="ORF">D1970_11370</name>
</gene>
<reference evidence="2 3" key="1">
    <citation type="submission" date="2018-08" db="EMBL/GenBank/DDBJ databases">
        <title>Bacillus jemisoniae sp. nov., Bacillus chryseoplanitiae sp. nov., Bacillus resnikiae sp. nov., and Bacillus frankliniae sp. nov., isolated from Viking spacecraft and associated surfaces.</title>
        <authorList>
            <person name="Seuylemezian A."/>
            <person name="Vaishampayan P."/>
        </authorList>
    </citation>
    <scope>NUCLEOTIDE SEQUENCE [LARGE SCALE GENOMIC DNA]</scope>
    <source>
        <strain evidence="2 3">JJ-247</strain>
    </source>
</reference>
<dbReference type="Proteomes" id="UP000265816">
    <property type="component" value="Unassembled WGS sequence"/>
</dbReference>
<protein>
    <recommendedName>
        <fullName evidence="4">Bacterial EndoU nuclease domain-containing protein</fullName>
    </recommendedName>
</protein>
<sequence>MVSKLAKAAYKGTSRAVKAYRTVKKVSKKTYRSTAKRVAAKVYKRPKTVPARSIKSSPRKESRSAAKVTRTTKKAKPKVAKRTQQPRKQTQTRIEKREGDSNRERNLDNSNNSNNLNNSDSFDSKGNLGKLTYNKDGTWTSSGGLEYGYDKKFGNRVKHILAHLESNPNKMNHTVFNVPKTKVLPLIDEAWMKKGQPLLGDPGAYIVPMGRVVGTNGETALRLVVKPNTNKIITAYPVSP</sequence>
<feature type="region of interest" description="Disordered" evidence="1">
    <location>
        <begin position="25"/>
        <end position="126"/>
    </location>
</feature>
<keyword evidence="3" id="KW-1185">Reference proteome</keyword>
<comment type="caution">
    <text evidence="2">The sequence shown here is derived from an EMBL/GenBank/DDBJ whole genome shotgun (WGS) entry which is preliminary data.</text>
</comment>
<evidence type="ECO:0000313" key="2">
    <source>
        <dbReference type="EMBL" id="RID84933.1"/>
    </source>
</evidence>
<dbReference type="EMBL" id="QWVT01000018">
    <property type="protein sequence ID" value="RID84933.1"/>
    <property type="molecule type" value="Genomic_DNA"/>
</dbReference>
<name>A0A398BBC7_9BACI</name>
<evidence type="ECO:0000313" key="3">
    <source>
        <dbReference type="Proteomes" id="UP000265816"/>
    </source>
</evidence>
<feature type="compositionally biased region" description="Basic residues" evidence="1">
    <location>
        <begin position="25"/>
        <end position="47"/>
    </location>
</feature>
<proteinExistence type="predicted"/>
<dbReference type="RefSeq" id="WP_119112986.1">
    <property type="nucleotide sequence ID" value="NZ_CBCSEO010000011.1"/>
</dbReference>
<feature type="compositionally biased region" description="Low complexity" evidence="1">
    <location>
        <begin position="108"/>
        <end position="121"/>
    </location>
</feature>
<dbReference type="OrthoDB" id="1432909at2"/>
<evidence type="ECO:0008006" key="4">
    <source>
        <dbReference type="Google" id="ProtNLM"/>
    </source>
</evidence>
<feature type="compositionally biased region" description="Basic and acidic residues" evidence="1">
    <location>
        <begin position="93"/>
        <end position="107"/>
    </location>
</feature>
<evidence type="ECO:0000256" key="1">
    <source>
        <dbReference type="SAM" id="MobiDB-lite"/>
    </source>
</evidence>
<organism evidence="2 3">
    <name type="scientific">Mesobacillus zeae</name>
    <dbReference type="NCBI Taxonomy" id="1917180"/>
    <lineage>
        <taxon>Bacteria</taxon>
        <taxon>Bacillati</taxon>
        <taxon>Bacillota</taxon>
        <taxon>Bacilli</taxon>
        <taxon>Bacillales</taxon>
        <taxon>Bacillaceae</taxon>
        <taxon>Mesobacillus</taxon>
    </lineage>
</organism>